<dbReference type="GO" id="GO:0005886">
    <property type="term" value="C:plasma membrane"/>
    <property type="evidence" value="ECO:0007669"/>
    <property type="project" value="UniProtKB-SubCell"/>
</dbReference>
<evidence type="ECO:0000256" key="10">
    <source>
        <dbReference type="RuleBase" id="RU364125"/>
    </source>
</evidence>
<feature type="transmembrane region" description="Helical" evidence="10">
    <location>
        <begin position="12"/>
        <end position="29"/>
    </location>
</feature>
<dbReference type="Pfam" id="PF03748">
    <property type="entry name" value="FliL"/>
    <property type="match status" value="1"/>
</dbReference>
<organism evidence="11 12">
    <name type="scientific">Ornithinibacillus halophilus</name>
    <dbReference type="NCBI Taxonomy" id="930117"/>
    <lineage>
        <taxon>Bacteria</taxon>
        <taxon>Bacillati</taxon>
        <taxon>Bacillota</taxon>
        <taxon>Bacilli</taxon>
        <taxon>Bacillales</taxon>
        <taxon>Bacillaceae</taxon>
        <taxon>Ornithinibacillus</taxon>
    </lineage>
</organism>
<dbReference type="GO" id="GO:0009425">
    <property type="term" value="C:bacterial-type flagellum basal body"/>
    <property type="evidence" value="ECO:0007669"/>
    <property type="project" value="InterPro"/>
</dbReference>
<evidence type="ECO:0000256" key="2">
    <source>
        <dbReference type="ARBA" id="ARBA00004162"/>
    </source>
</evidence>
<gene>
    <name evidence="11" type="ORF">SAMN05216225_1001149</name>
</gene>
<keyword evidence="11" id="KW-0966">Cell projection</keyword>
<evidence type="ECO:0000256" key="6">
    <source>
        <dbReference type="ARBA" id="ARBA00022692"/>
    </source>
</evidence>
<evidence type="ECO:0000256" key="1">
    <source>
        <dbReference type="ARBA" id="ARBA00002254"/>
    </source>
</evidence>
<evidence type="ECO:0000256" key="5">
    <source>
        <dbReference type="ARBA" id="ARBA00022500"/>
    </source>
</evidence>
<evidence type="ECO:0000256" key="9">
    <source>
        <dbReference type="ARBA" id="ARBA00023136"/>
    </source>
</evidence>
<protein>
    <recommendedName>
        <fullName evidence="10">Flagellar protein FliL</fullName>
    </recommendedName>
</protein>
<evidence type="ECO:0000313" key="12">
    <source>
        <dbReference type="Proteomes" id="UP000183988"/>
    </source>
</evidence>
<dbReference type="NCBIfam" id="NF005826">
    <property type="entry name" value="PRK07718.1"/>
    <property type="match status" value="1"/>
</dbReference>
<keyword evidence="11" id="KW-0282">Flagellum</keyword>
<dbReference type="AlphaFoldDB" id="A0A1M5CBG1"/>
<comment type="similarity">
    <text evidence="3 10">Belongs to the FliL family.</text>
</comment>
<dbReference type="Proteomes" id="UP000183988">
    <property type="component" value="Unassembled WGS sequence"/>
</dbReference>
<keyword evidence="7 10" id="KW-0283">Flagellar rotation</keyword>
<evidence type="ECO:0000313" key="11">
    <source>
        <dbReference type="EMBL" id="SHF51752.1"/>
    </source>
</evidence>
<comment type="subcellular location">
    <subcellularLocation>
        <location evidence="2">Cell membrane</location>
        <topology evidence="2">Single-pass membrane protein</topology>
    </subcellularLocation>
</comment>
<evidence type="ECO:0000256" key="3">
    <source>
        <dbReference type="ARBA" id="ARBA00008281"/>
    </source>
</evidence>
<reference evidence="11 12" key="1">
    <citation type="submission" date="2016-11" db="EMBL/GenBank/DDBJ databases">
        <authorList>
            <person name="Jaros S."/>
            <person name="Januszkiewicz K."/>
            <person name="Wedrychowicz H."/>
        </authorList>
    </citation>
    <scope>NUCLEOTIDE SEQUENCE [LARGE SCALE GENOMIC DNA]</scope>
    <source>
        <strain evidence="11 12">IBRC-M 10683</strain>
    </source>
</reference>
<proteinExistence type="inferred from homology"/>
<dbReference type="GO" id="GO:0071973">
    <property type="term" value="P:bacterial-type flagellum-dependent cell motility"/>
    <property type="evidence" value="ECO:0007669"/>
    <property type="project" value="InterPro"/>
</dbReference>
<sequence>MNRLLKTMVTSLLIILTIVAIIFVVYLNVNADGKDENPTIDDIIEYSYESPEVTTDLIDGSFVRIQFQIVTDSKDAREEISKRDFQIKNILIKELSKMDQEQFQTSLDELEDIVQEKLNEIMVEGTINDVYTINKILQ</sequence>
<keyword evidence="9 10" id="KW-0472">Membrane</keyword>
<evidence type="ECO:0000256" key="7">
    <source>
        <dbReference type="ARBA" id="ARBA00022779"/>
    </source>
</evidence>
<dbReference type="RefSeq" id="WP_072886958.1">
    <property type="nucleotide sequence ID" value="NZ_FQVW01000001.1"/>
</dbReference>
<evidence type="ECO:0000256" key="8">
    <source>
        <dbReference type="ARBA" id="ARBA00022989"/>
    </source>
</evidence>
<evidence type="ECO:0000256" key="4">
    <source>
        <dbReference type="ARBA" id="ARBA00022475"/>
    </source>
</evidence>
<keyword evidence="6 10" id="KW-0812">Transmembrane</keyword>
<keyword evidence="4 10" id="KW-1003">Cell membrane</keyword>
<comment type="function">
    <text evidence="1 10">Controls the rotational direction of flagella during chemotaxis.</text>
</comment>
<name>A0A1M5CBG1_9BACI</name>
<keyword evidence="5 10" id="KW-0145">Chemotaxis</keyword>
<keyword evidence="12" id="KW-1185">Reference proteome</keyword>
<accession>A0A1M5CBG1</accession>
<dbReference type="EMBL" id="FQVW01000001">
    <property type="protein sequence ID" value="SHF51752.1"/>
    <property type="molecule type" value="Genomic_DNA"/>
</dbReference>
<dbReference type="GO" id="GO:0006935">
    <property type="term" value="P:chemotaxis"/>
    <property type="evidence" value="ECO:0007669"/>
    <property type="project" value="UniProtKB-KW"/>
</dbReference>
<dbReference type="OrthoDB" id="2381796at2"/>
<dbReference type="STRING" id="930117.SAMN05216225_1001149"/>
<dbReference type="InterPro" id="IPR005503">
    <property type="entry name" value="FliL"/>
</dbReference>
<keyword evidence="8 10" id="KW-1133">Transmembrane helix</keyword>
<keyword evidence="11" id="KW-0969">Cilium</keyword>